<reference evidence="4 5" key="1">
    <citation type="journal article" date="2023" name="Hortic Res">
        <title>The complete reference genome for grapevine (Vitis vinifera L.) genetics and breeding.</title>
        <authorList>
            <person name="Shi X."/>
            <person name="Cao S."/>
            <person name="Wang X."/>
            <person name="Huang S."/>
            <person name="Wang Y."/>
            <person name="Liu Z."/>
            <person name="Liu W."/>
            <person name="Leng X."/>
            <person name="Peng Y."/>
            <person name="Wang N."/>
            <person name="Wang Y."/>
            <person name="Ma Z."/>
            <person name="Xu X."/>
            <person name="Zhang F."/>
            <person name="Xue H."/>
            <person name="Zhong H."/>
            <person name="Wang Y."/>
            <person name="Zhang K."/>
            <person name="Velt A."/>
            <person name="Avia K."/>
            <person name="Holtgrawe D."/>
            <person name="Grimplet J."/>
            <person name="Matus J.T."/>
            <person name="Ware D."/>
            <person name="Wu X."/>
            <person name="Wang H."/>
            <person name="Liu C."/>
            <person name="Fang Y."/>
            <person name="Rustenholz C."/>
            <person name="Cheng Z."/>
            <person name="Xiao H."/>
            <person name="Zhou Y."/>
        </authorList>
    </citation>
    <scope>NUCLEOTIDE SEQUENCE [LARGE SCALE GENOMIC DNA]</scope>
    <source>
        <strain evidence="5">cv. Pinot noir / PN40024</strain>
        <tissue evidence="4">Leaf</tissue>
    </source>
</reference>
<evidence type="ECO:0000256" key="2">
    <source>
        <dbReference type="ARBA" id="ARBA00022771"/>
    </source>
</evidence>
<keyword evidence="3" id="KW-0862">Zinc</keyword>
<protein>
    <recommendedName>
        <fullName evidence="6">RING-type domain-containing protein</fullName>
    </recommendedName>
</protein>
<keyword evidence="1" id="KW-0479">Metal-binding</keyword>
<accession>A0ABY9BHE3</accession>
<dbReference type="EMBL" id="CP126649">
    <property type="protein sequence ID" value="WJZ82129.1"/>
    <property type="molecule type" value="Genomic_DNA"/>
</dbReference>
<organism evidence="4 5">
    <name type="scientific">Vitis vinifera</name>
    <name type="common">Grape</name>
    <dbReference type="NCBI Taxonomy" id="29760"/>
    <lineage>
        <taxon>Eukaryota</taxon>
        <taxon>Viridiplantae</taxon>
        <taxon>Streptophyta</taxon>
        <taxon>Embryophyta</taxon>
        <taxon>Tracheophyta</taxon>
        <taxon>Spermatophyta</taxon>
        <taxon>Magnoliopsida</taxon>
        <taxon>eudicotyledons</taxon>
        <taxon>Gunneridae</taxon>
        <taxon>Pentapetalae</taxon>
        <taxon>rosids</taxon>
        <taxon>Vitales</taxon>
        <taxon>Vitaceae</taxon>
        <taxon>Viteae</taxon>
        <taxon>Vitis</taxon>
    </lineage>
</organism>
<name>A0ABY9BHE3_VITVI</name>
<dbReference type="PANTHER" id="PTHR45969:SF81">
    <property type="entry name" value="OS08G0157400 PROTEIN"/>
    <property type="match status" value="1"/>
</dbReference>
<proteinExistence type="predicted"/>
<keyword evidence="5" id="KW-1185">Reference proteome</keyword>
<sequence length="117" mass="13266">MGFPYASINIARPPKTIILLVDLLCHIRFMAVLALNHLGLSSPSVGDVYAIVQPSPSTWIKKRLPAVEYSDFLHKIRRQEDEDTVCAVCLNGFERRHEIRELPNCCHAFHNPQRVCG</sequence>
<dbReference type="Proteomes" id="UP001227230">
    <property type="component" value="Chromosome 2"/>
</dbReference>
<dbReference type="SUPFAM" id="SSF57850">
    <property type="entry name" value="RING/U-box"/>
    <property type="match status" value="1"/>
</dbReference>
<evidence type="ECO:0000313" key="4">
    <source>
        <dbReference type="EMBL" id="WJZ82129.1"/>
    </source>
</evidence>
<evidence type="ECO:0008006" key="6">
    <source>
        <dbReference type="Google" id="ProtNLM"/>
    </source>
</evidence>
<dbReference type="PANTHER" id="PTHR45969">
    <property type="entry name" value="RING ZINC FINGER PROTEIN-RELATED"/>
    <property type="match status" value="1"/>
</dbReference>
<dbReference type="Gene3D" id="3.30.40.10">
    <property type="entry name" value="Zinc/RING finger domain, C3HC4 (zinc finger)"/>
    <property type="match status" value="1"/>
</dbReference>
<keyword evidence="2" id="KW-0863">Zinc-finger</keyword>
<gene>
    <name evidence="4" type="ORF">VitviT2T_001917</name>
</gene>
<evidence type="ECO:0000313" key="5">
    <source>
        <dbReference type="Proteomes" id="UP001227230"/>
    </source>
</evidence>
<evidence type="ECO:0000256" key="3">
    <source>
        <dbReference type="ARBA" id="ARBA00022833"/>
    </source>
</evidence>
<evidence type="ECO:0000256" key="1">
    <source>
        <dbReference type="ARBA" id="ARBA00022723"/>
    </source>
</evidence>
<dbReference type="InterPro" id="IPR013083">
    <property type="entry name" value="Znf_RING/FYVE/PHD"/>
</dbReference>